<dbReference type="EMBL" id="UYYG01001177">
    <property type="protein sequence ID" value="VDN59204.1"/>
    <property type="molecule type" value="Genomic_DNA"/>
</dbReference>
<evidence type="ECO:0000313" key="4">
    <source>
        <dbReference type="Proteomes" id="UP000274756"/>
    </source>
</evidence>
<proteinExistence type="predicted"/>
<keyword evidence="4" id="KW-1185">Reference proteome</keyword>
<dbReference type="AlphaFoldDB" id="A0A0N4UDG6"/>
<name>A0A0N4UDG6_DRAME</name>
<feature type="signal peptide" evidence="1">
    <location>
        <begin position="1"/>
        <end position="25"/>
    </location>
</feature>
<evidence type="ECO:0000313" key="3">
    <source>
        <dbReference type="Proteomes" id="UP000038040"/>
    </source>
</evidence>
<evidence type="ECO:0000313" key="2">
    <source>
        <dbReference type="EMBL" id="VDN59204.1"/>
    </source>
</evidence>
<evidence type="ECO:0000313" key="5">
    <source>
        <dbReference type="WBParaSite" id="DME_0000537801-mRNA-1"/>
    </source>
</evidence>
<keyword evidence="1" id="KW-0732">Signal</keyword>
<evidence type="ECO:0000256" key="1">
    <source>
        <dbReference type="SAM" id="SignalP"/>
    </source>
</evidence>
<reference evidence="5" key="1">
    <citation type="submission" date="2017-02" db="UniProtKB">
        <authorList>
            <consortium name="WormBaseParasite"/>
        </authorList>
    </citation>
    <scope>IDENTIFICATION</scope>
</reference>
<dbReference type="WBParaSite" id="DME_0000537801-mRNA-1">
    <property type="protein sequence ID" value="DME_0000537801-mRNA-1"/>
    <property type="gene ID" value="DME_0000537801"/>
</dbReference>
<feature type="chain" id="PRO_5041039189" evidence="1">
    <location>
        <begin position="26"/>
        <end position="173"/>
    </location>
</feature>
<reference evidence="2 4" key="2">
    <citation type="submission" date="2018-11" db="EMBL/GenBank/DDBJ databases">
        <authorList>
            <consortium name="Pathogen Informatics"/>
        </authorList>
    </citation>
    <scope>NUCLEOTIDE SEQUENCE [LARGE SCALE GENOMIC DNA]</scope>
</reference>
<dbReference type="Proteomes" id="UP000038040">
    <property type="component" value="Unplaced"/>
</dbReference>
<dbReference type="Proteomes" id="UP000274756">
    <property type="component" value="Unassembled WGS sequence"/>
</dbReference>
<organism evidence="3 5">
    <name type="scientific">Dracunculus medinensis</name>
    <name type="common">Guinea worm</name>
    <dbReference type="NCBI Taxonomy" id="318479"/>
    <lineage>
        <taxon>Eukaryota</taxon>
        <taxon>Metazoa</taxon>
        <taxon>Ecdysozoa</taxon>
        <taxon>Nematoda</taxon>
        <taxon>Chromadorea</taxon>
        <taxon>Rhabditida</taxon>
        <taxon>Spirurina</taxon>
        <taxon>Dracunculoidea</taxon>
        <taxon>Dracunculidae</taxon>
        <taxon>Dracunculus</taxon>
    </lineage>
</organism>
<sequence length="173" mass="19957">MIQFDMMTMILITIIALVLLEFIACNEICNNKSCRLGTQITISCNLVEKHCGRHMKFYKEMQLIHVPILCVLKCTCKPRFTKIEIKCIKIRRQPIQKLQITTKPQDEAKKFNESPPLVAVTNSARTINSIVNAGSGRYYTDLCANTDEICPKFMVKREVARMQLWCAYICEFL</sequence>
<gene>
    <name evidence="2" type="ORF">DME_LOCUS9177</name>
</gene>
<accession>A0A0N4UDG6</accession>
<protein>
    <submittedName>
        <fullName evidence="5">Nodule Cysteine-Rich (NCR) secreted peptide</fullName>
    </submittedName>
</protein>